<dbReference type="InterPro" id="IPR029056">
    <property type="entry name" value="Ribokinase-like"/>
</dbReference>
<accession>A0A0K1R903</accession>
<proteinExistence type="inferred from homology"/>
<dbReference type="GO" id="GO:0046872">
    <property type="term" value="F:metal ion binding"/>
    <property type="evidence" value="ECO:0007669"/>
    <property type="project" value="UniProtKB-KW"/>
</dbReference>
<dbReference type="GO" id="GO:0005829">
    <property type="term" value="C:cytosol"/>
    <property type="evidence" value="ECO:0007669"/>
    <property type="project" value="TreeGrafter"/>
</dbReference>
<feature type="binding site" evidence="9">
    <location>
        <position position="252"/>
    </location>
    <ligand>
        <name>substrate</name>
    </ligand>
</feature>
<comment type="activity regulation">
    <text evidence="9">Activated by a monovalent cation that binds near, but not in, the active site. The most likely occupant of the site in vivo is potassium. Ion binding induces a conformational change that may alter substrate affinity.</text>
</comment>
<keyword evidence="1 9" id="KW-0808">Transferase</keyword>
<dbReference type="InterPro" id="IPR002139">
    <property type="entry name" value="Ribo/fructo_kinase"/>
</dbReference>
<comment type="subcellular location">
    <subcellularLocation>
        <location evidence="9">Cytoplasm</location>
    </subcellularLocation>
</comment>
<feature type="binding site" evidence="9">
    <location>
        <position position="183"/>
    </location>
    <ligand>
        <name>ATP</name>
        <dbReference type="ChEBI" id="CHEBI:30616"/>
    </ligand>
</feature>
<keyword evidence="9" id="KW-0963">Cytoplasm</keyword>
<evidence type="ECO:0000256" key="6">
    <source>
        <dbReference type="ARBA" id="ARBA00022842"/>
    </source>
</evidence>
<comment type="caution">
    <text evidence="9">Lacks conserved residue(s) required for the propagation of feature annotation.</text>
</comment>
<dbReference type="STRING" id="156976.AK829_00550"/>
<keyword evidence="12" id="KW-1185">Reference proteome</keyword>
<feature type="binding site" evidence="9">
    <location>
        <begin position="251"/>
        <end position="252"/>
    </location>
    <ligand>
        <name>ATP</name>
        <dbReference type="ChEBI" id="CHEBI:30616"/>
    </ligand>
</feature>
<feature type="binding site" evidence="9">
    <location>
        <position position="282"/>
    </location>
    <ligand>
        <name>K(+)</name>
        <dbReference type="ChEBI" id="CHEBI:29103"/>
    </ligand>
</feature>
<evidence type="ECO:0000256" key="2">
    <source>
        <dbReference type="ARBA" id="ARBA00022723"/>
    </source>
</evidence>
<feature type="binding site" evidence="9">
    <location>
        <begin position="220"/>
        <end position="225"/>
    </location>
    <ligand>
        <name>ATP</name>
        <dbReference type="ChEBI" id="CHEBI:30616"/>
    </ligand>
</feature>
<feature type="domain" description="Carbohydrate kinase PfkB" evidence="10">
    <location>
        <begin position="5"/>
        <end position="294"/>
    </location>
</feature>
<evidence type="ECO:0000256" key="9">
    <source>
        <dbReference type="HAMAP-Rule" id="MF_01987"/>
    </source>
</evidence>
<dbReference type="CDD" id="cd01174">
    <property type="entry name" value="ribokinase"/>
    <property type="match status" value="1"/>
</dbReference>
<dbReference type="PATRIC" id="fig|156976.3.peg.102"/>
<comment type="function">
    <text evidence="9">Catalyzes the phosphorylation of ribose at O-5 in a reaction requiring ATP and magnesium. The resulting D-ribose-5-phosphate can then be used either for sythesis of nucleotides, histidine, and tryptophan, or as a component of the pentose phosphate pathway.</text>
</comment>
<feature type="binding site" evidence="9">
    <location>
        <position position="248"/>
    </location>
    <ligand>
        <name>K(+)</name>
        <dbReference type="ChEBI" id="CHEBI:29103"/>
    </ligand>
</feature>
<keyword evidence="6 9" id="KW-0460">Magnesium</keyword>
<dbReference type="PRINTS" id="PR00990">
    <property type="entry name" value="RIBOKINASE"/>
</dbReference>
<feature type="binding site" evidence="9">
    <location>
        <position position="246"/>
    </location>
    <ligand>
        <name>K(+)</name>
        <dbReference type="ChEBI" id="CHEBI:29103"/>
    </ligand>
</feature>
<evidence type="ECO:0000256" key="3">
    <source>
        <dbReference type="ARBA" id="ARBA00022741"/>
    </source>
</evidence>
<evidence type="ECO:0000256" key="8">
    <source>
        <dbReference type="ARBA" id="ARBA00023277"/>
    </source>
</evidence>
<dbReference type="KEGG" id="crie:AK829_00550"/>
<comment type="pathway">
    <text evidence="9">Carbohydrate metabolism; D-ribose degradation; D-ribose 5-phosphate from beta-D-ribopyranose: step 2/2.</text>
</comment>
<keyword evidence="7 9" id="KW-0630">Potassium</keyword>
<keyword evidence="4 9" id="KW-0418">Kinase</keyword>
<feature type="binding site" evidence="9">
    <location>
        <begin position="13"/>
        <end position="15"/>
    </location>
    <ligand>
        <name>substrate</name>
    </ligand>
</feature>
<dbReference type="EC" id="2.7.1.15" evidence="9"/>
<dbReference type="GO" id="GO:0005524">
    <property type="term" value="F:ATP binding"/>
    <property type="evidence" value="ECO:0007669"/>
    <property type="project" value="UniProtKB-UniRule"/>
</dbReference>
<comment type="similarity">
    <text evidence="9">Belongs to the carbohydrate kinase PfkB family. Ribokinase subfamily.</text>
</comment>
<dbReference type="InterPro" id="IPR011877">
    <property type="entry name" value="Ribokinase"/>
</dbReference>
<keyword evidence="2 9" id="KW-0479">Metal-binding</keyword>
<feature type="binding site" evidence="9">
    <location>
        <position position="287"/>
    </location>
    <ligand>
        <name>K(+)</name>
        <dbReference type="ChEBI" id="CHEBI:29103"/>
    </ligand>
</feature>
<comment type="subunit">
    <text evidence="9">Homodimer.</text>
</comment>
<comment type="cofactor">
    <cofactor evidence="9">
        <name>Mg(2+)</name>
        <dbReference type="ChEBI" id="CHEBI:18420"/>
    </cofactor>
    <text evidence="9">Requires a divalent cation, most likely magnesium in vivo, as an electrophilic catalyst to aid phosphoryl group transfer. It is the chelate of the metal and the nucleotide that is the actual substrate.</text>
</comment>
<evidence type="ECO:0000259" key="10">
    <source>
        <dbReference type="Pfam" id="PF00294"/>
    </source>
</evidence>
<feature type="binding site" evidence="9">
    <location>
        <begin position="41"/>
        <end position="45"/>
    </location>
    <ligand>
        <name>substrate</name>
    </ligand>
</feature>
<sequence>MNHPQITVVGSINADLTVNVARHPNPGETLLGSGGGVTAGGKGANQAVAAARLGARVALVGAVGADANAHPATALLREANVDLTHVETISTEVTGLAVITVSEDGENTIIVVPGANVGVDARGVEKHKAPVEAAELVLLQGEIPADGFARAVELARGRVAVNLAPVVAVPREALLKADPLMANEHEAGLILEQLGLRGEGEPKELAKRLVEAGFASVVLTLGAQGALVADAQGVRPVPTPIVTAVDTVGAGDAFAGALCYRLVQGDTLDEAAAFAARVGAFAVTKPGAQPSYPTQADELPTC</sequence>
<dbReference type="SUPFAM" id="SSF53613">
    <property type="entry name" value="Ribokinase-like"/>
    <property type="match status" value="1"/>
</dbReference>
<keyword evidence="5 9" id="KW-0067">ATP-binding</keyword>
<evidence type="ECO:0000313" key="12">
    <source>
        <dbReference type="Proteomes" id="UP000060016"/>
    </source>
</evidence>
<protein>
    <recommendedName>
        <fullName evidence="9">Ribokinase</fullName>
        <shortName evidence="9">RK</shortName>
        <ecNumber evidence="9">2.7.1.15</ecNumber>
    </recommendedName>
</protein>
<feature type="binding site" evidence="9">
    <location>
        <position position="285"/>
    </location>
    <ligand>
        <name>K(+)</name>
        <dbReference type="ChEBI" id="CHEBI:29103"/>
    </ligand>
</feature>
<dbReference type="PANTHER" id="PTHR10584:SF166">
    <property type="entry name" value="RIBOKINASE"/>
    <property type="match status" value="1"/>
</dbReference>
<evidence type="ECO:0000256" key="1">
    <source>
        <dbReference type="ARBA" id="ARBA00022679"/>
    </source>
</evidence>
<dbReference type="AlphaFoldDB" id="A0A0K1R903"/>
<dbReference type="Proteomes" id="UP000060016">
    <property type="component" value="Chromosome"/>
</dbReference>
<evidence type="ECO:0000256" key="4">
    <source>
        <dbReference type="ARBA" id="ARBA00022777"/>
    </source>
</evidence>
<feature type="binding site" evidence="9">
    <location>
        <position position="142"/>
    </location>
    <ligand>
        <name>substrate</name>
    </ligand>
</feature>
<evidence type="ECO:0000256" key="7">
    <source>
        <dbReference type="ARBA" id="ARBA00022958"/>
    </source>
</evidence>
<dbReference type="Pfam" id="PF00294">
    <property type="entry name" value="PfkB"/>
    <property type="match status" value="1"/>
</dbReference>
<feature type="binding site" evidence="9">
    <location>
        <position position="291"/>
    </location>
    <ligand>
        <name>K(+)</name>
        <dbReference type="ChEBI" id="CHEBI:29103"/>
    </ligand>
</feature>
<keyword evidence="8 9" id="KW-0119">Carbohydrate metabolism</keyword>
<comment type="catalytic activity">
    <reaction evidence="9">
        <text>D-ribose + ATP = D-ribose 5-phosphate + ADP + H(+)</text>
        <dbReference type="Rhea" id="RHEA:13697"/>
        <dbReference type="ChEBI" id="CHEBI:15378"/>
        <dbReference type="ChEBI" id="CHEBI:30616"/>
        <dbReference type="ChEBI" id="CHEBI:47013"/>
        <dbReference type="ChEBI" id="CHEBI:78346"/>
        <dbReference type="ChEBI" id="CHEBI:456216"/>
        <dbReference type="EC" id="2.7.1.15"/>
    </reaction>
</comment>
<gene>
    <name evidence="9" type="primary">rbsK</name>
    <name evidence="11" type="ORF">AK829_00550</name>
</gene>
<evidence type="ECO:0000256" key="5">
    <source>
        <dbReference type="ARBA" id="ARBA00022840"/>
    </source>
</evidence>
<feature type="active site" description="Proton acceptor" evidence="9">
    <location>
        <position position="252"/>
    </location>
</feature>
<dbReference type="PANTHER" id="PTHR10584">
    <property type="entry name" value="SUGAR KINASE"/>
    <property type="match status" value="1"/>
</dbReference>
<dbReference type="HAMAP" id="MF_01987">
    <property type="entry name" value="Ribokinase"/>
    <property type="match status" value="1"/>
</dbReference>
<organism evidence="11 12">
    <name type="scientific">Corynebacterium riegelii</name>
    <dbReference type="NCBI Taxonomy" id="156976"/>
    <lineage>
        <taxon>Bacteria</taxon>
        <taxon>Bacillati</taxon>
        <taxon>Actinomycetota</taxon>
        <taxon>Actinomycetes</taxon>
        <taxon>Mycobacteriales</taxon>
        <taxon>Corynebacteriaceae</taxon>
        <taxon>Corynebacterium</taxon>
    </lineage>
</organism>
<dbReference type="InterPro" id="IPR011611">
    <property type="entry name" value="PfkB_dom"/>
</dbReference>
<dbReference type="GO" id="GO:0019303">
    <property type="term" value="P:D-ribose catabolic process"/>
    <property type="evidence" value="ECO:0007669"/>
    <property type="project" value="UniProtKB-UniRule"/>
</dbReference>
<dbReference type="EMBL" id="CP012342">
    <property type="protein sequence ID" value="AKV57910.1"/>
    <property type="molecule type" value="Genomic_DNA"/>
</dbReference>
<name>A0A0K1R903_9CORY</name>
<dbReference type="Gene3D" id="3.40.1190.20">
    <property type="match status" value="1"/>
</dbReference>
<reference evidence="11 12" key="1">
    <citation type="submission" date="2015-08" db="EMBL/GenBank/DDBJ databases">
        <authorList>
            <person name="Babu N.S."/>
            <person name="Beckwith C.J."/>
            <person name="Beseler K.G."/>
            <person name="Brison A."/>
            <person name="Carone J.V."/>
            <person name="Caskin T.P."/>
            <person name="Diamond M."/>
            <person name="Durham M.E."/>
            <person name="Foxe J.M."/>
            <person name="Go M."/>
            <person name="Henderson B.A."/>
            <person name="Jones I.B."/>
            <person name="McGettigan J.A."/>
            <person name="Micheletti S.J."/>
            <person name="Nasrallah M.E."/>
            <person name="Ortiz D."/>
            <person name="Piller C.R."/>
            <person name="Privatt S.R."/>
            <person name="Schneider S.L."/>
            <person name="Sharp S."/>
            <person name="Smith T.C."/>
            <person name="Stanton J.D."/>
            <person name="Ullery H.E."/>
            <person name="Wilson R.J."/>
            <person name="Serrano M.G."/>
            <person name="Buck G."/>
            <person name="Lee V."/>
            <person name="Wang Y."/>
            <person name="Carvalho R."/>
            <person name="Voegtly L."/>
            <person name="Shi R."/>
            <person name="Duckworth R."/>
            <person name="Johnson A."/>
            <person name="Loviza R."/>
            <person name="Walstead R."/>
            <person name="Shah Z."/>
            <person name="Kiflezghi M."/>
            <person name="Wade K."/>
            <person name="Ball S.L."/>
            <person name="Bradley K.W."/>
            <person name="Asai D.J."/>
            <person name="Bowman C.A."/>
            <person name="Russell D.A."/>
            <person name="Pope W.H."/>
            <person name="Jacobs-Sera D."/>
            <person name="Hendrix R.W."/>
            <person name="Hatfull G.F."/>
        </authorList>
    </citation>
    <scope>NUCLEOTIDE SEQUENCE [LARGE SCALE GENOMIC DNA]</scope>
    <source>
        <strain evidence="11 12">PUDD_83A45</strain>
    </source>
</reference>
<evidence type="ECO:0000313" key="11">
    <source>
        <dbReference type="EMBL" id="AKV57910.1"/>
    </source>
</evidence>
<dbReference type="GO" id="GO:0004747">
    <property type="term" value="F:ribokinase activity"/>
    <property type="evidence" value="ECO:0007669"/>
    <property type="project" value="UniProtKB-UniRule"/>
</dbReference>
<dbReference type="UniPathway" id="UPA00916">
    <property type="reaction ID" value="UER00889"/>
</dbReference>
<dbReference type="RefSeq" id="WP_052203331.1">
    <property type="nucleotide sequence ID" value="NZ_CP012342.1"/>
</dbReference>
<keyword evidence="3 9" id="KW-0547">Nucleotide-binding</keyword>